<keyword evidence="1" id="KW-0472">Membrane</keyword>
<keyword evidence="3" id="KW-1185">Reference proteome</keyword>
<keyword evidence="1" id="KW-0812">Transmembrane</keyword>
<keyword evidence="1" id="KW-1133">Transmembrane helix</keyword>
<dbReference type="EMBL" id="ML210506">
    <property type="protein sequence ID" value="TFK17466.1"/>
    <property type="molecule type" value="Genomic_DNA"/>
</dbReference>
<name>A0A5C3KBK1_COPMA</name>
<evidence type="ECO:0008006" key="4">
    <source>
        <dbReference type="Google" id="ProtNLM"/>
    </source>
</evidence>
<evidence type="ECO:0000256" key="1">
    <source>
        <dbReference type="SAM" id="Phobius"/>
    </source>
</evidence>
<organism evidence="2 3">
    <name type="scientific">Coprinopsis marcescibilis</name>
    <name type="common">Agaric fungus</name>
    <name type="synonym">Psathyrella marcescibilis</name>
    <dbReference type="NCBI Taxonomy" id="230819"/>
    <lineage>
        <taxon>Eukaryota</taxon>
        <taxon>Fungi</taxon>
        <taxon>Dikarya</taxon>
        <taxon>Basidiomycota</taxon>
        <taxon>Agaricomycotina</taxon>
        <taxon>Agaricomycetes</taxon>
        <taxon>Agaricomycetidae</taxon>
        <taxon>Agaricales</taxon>
        <taxon>Agaricineae</taxon>
        <taxon>Psathyrellaceae</taxon>
        <taxon>Coprinopsis</taxon>
    </lineage>
</organism>
<sequence length="356" mass="37068">MVSLASLVTAQAPTGTYPPVPLASKTFDYPGGIPYKVDTDEGLIRGVQAGYNICNTTTEGQESMCQTSFFNSLDDFCLWAPSEPDSIVANTEGEMVAWCTKPGHGTRLIPEGALTGVQFIKTPDYISVVGFIDQSKINIQTDDYGGEMDPHGADLRGNPMGGIMFSNSFTGQYTQVIEWHNFMGGNAFCLKACDPAGPNAAHFCEHIYDRIGCTYNVPNAAQDKVFESCLGENQDFPGVYTSDGVVMTYTQPPEELGAITTEPYPVRIPASSSCTPFESAAIYTGLPKPSSAVESSAGSGASGVTSVRSTASRSGTAGGAAVSSTAGAQSGAGAVAVGTTMLFNVVGLAVAVAFLA</sequence>
<proteinExistence type="predicted"/>
<evidence type="ECO:0000313" key="2">
    <source>
        <dbReference type="EMBL" id="TFK17466.1"/>
    </source>
</evidence>
<protein>
    <recommendedName>
        <fullName evidence="4">Macrofage activating glycoprotein</fullName>
    </recommendedName>
</protein>
<gene>
    <name evidence="2" type="ORF">FA15DRAFT_628762</name>
</gene>
<dbReference type="AlphaFoldDB" id="A0A5C3KBK1"/>
<reference evidence="2 3" key="1">
    <citation type="journal article" date="2019" name="Nat. Ecol. Evol.">
        <title>Megaphylogeny resolves global patterns of mushroom evolution.</title>
        <authorList>
            <person name="Varga T."/>
            <person name="Krizsan K."/>
            <person name="Foldi C."/>
            <person name="Dima B."/>
            <person name="Sanchez-Garcia M."/>
            <person name="Sanchez-Ramirez S."/>
            <person name="Szollosi G.J."/>
            <person name="Szarkandi J.G."/>
            <person name="Papp V."/>
            <person name="Albert L."/>
            <person name="Andreopoulos W."/>
            <person name="Angelini C."/>
            <person name="Antonin V."/>
            <person name="Barry K.W."/>
            <person name="Bougher N.L."/>
            <person name="Buchanan P."/>
            <person name="Buyck B."/>
            <person name="Bense V."/>
            <person name="Catcheside P."/>
            <person name="Chovatia M."/>
            <person name="Cooper J."/>
            <person name="Damon W."/>
            <person name="Desjardin D."/>
            <person name="Finy P."/>
            <person name="Geml J."/>
            <person name="Haridas S."/>
            <person name="Hughes K."/>
            <person name="Justo A."/>
            <person name="Karasinski D."/>
            <person name="Kautmanova I."/>
            <person name="Kiss B."/>
            <person name="Kocsube S."/>
            <person name="Kotiranta H."/>
            <person name="LaButti K.M."/>
            <person name="Lechner B.E."/>
            <person name="Liimatainen K."/>
            <person name="Lipzen A."/>
            <person name="Lukacs Z."/>
            <person name="Mihaltcheva S."/>
            <person name="Morgado L.N."/>
            <person name="Niskanen T."/>
            <person name="Noordeloos M.E."/>
            <person name="Ohm R.A."/>
            <person name="Ortiz-Santana B."/>
            <person name="Ovrebo C."/>
            <person name="Racz N."/>
            <person name="Riley R."/>
            <person name="Savchenko A."/>
            <person name="Shiryaev A."/>
            <person name="Soop K."/>
            <person name="Spirin V."/>
            <person name="Szebenyi C."/>
            <person name="Tomsovsky M."/>
            <person name="Tulloss R.E."/>
            <person name="Uehling J."/>
            <person name="Grigoriev I.V."/>
            <person name="Vagvolgyi C."/>
            <person name="Papp T."/>
            <person name="Martin F.M."/>
            <person name="Miettinen O."/>
            <person name="Hibbett D.S."/>
            <person name="Nagy L.G."/>
        </authorList>
    </citation>
    <scope>NUCLEOTIDE SEQUENCE [LARGE SCALE GENOMIC DNA]</scope>
    <source>
        <strain evidence="2 3">CBS 121175</strain>
    </source>
</reference>
<feature type="transmembrane region" description="Helical" evidence="1">
    <location>
        <begin position="332"/>
        <end position="355"/>
    </location>
</feature>
<dbReference type="STRING" id="230819.A0A5C3KBK1"/>
<accession>A0A5C3KBK1</accession>
<evidence type="ECO:0000313" key="3">
    <source>
        <dbReference type="Proteomes" id="UP000307440"/>
    </source>
</evidence>
<dbReference type="Proteomes" id="UP000307440">
    <property type="component" value="Unassembled WGS sequence"/>
</dbReference>
<dbReference type="OrthoDB" id="2564904at2759"/>